<gene>
    <name evidence="2" type="ORF">PSA01_51600</name>
</gene>
<keyword evidence="1" id="KW-1133">Transmembrane helix</keyword>
<feature type="transmembrane region" description="Helical" evidence="1">
    <location>
        <begin position="168"/>
        <end position="188"/>
    </location>
</feature>
<evidence type="ECO:0008006" key="4">
    <source>
        <dbReference type="Google" id="ProtNLM"/>
    </source>
</evidence>
<keyword evidence="1" id="KW-0472">Membrane</keyword>
<comment type="caution">
    <text evidence="2">The sequence shown here is derived from an EMBL/GenBank/DDBJ whole genome shotgun (WGS) entry which is preliminary data.</text>
</comment>
<reference evidence="2 3" key="1">
    <citation type="submission" date="2019-06" db="EMBL/GenBank/DDBJ databases">
        <title>Whole genome shotgun sequence of Pseudonocardia saturnea NBRC 14499.</title>
        <authorList>
            <person name="Hosoyama A."/>
            <person name="Uohara A."/>
            <person name="Ohji S."/>
            <person name="Ichikawa N."/>
        </authorList>
    </citation>
    <scope>NUCLEOTIDE SEQUENCE [LARGE SCALE GENOMIC DNA]</scope>
    <source>
        <strain evidence="2 3">NBRC 14499</strain>
    </source>
</reference>
<organism evidence="2 3">
    <name type="scientific">Pseudonocardia saturnea</name>
    <dbReference type="NCBI Taxonomy" id="33909"/>
    <lineage>
        <taxon>Bacteria</taxon>
        <taxon>Bacillati</taxon>
        <taxon>Actinomycetota</taxon>
        <taxon>Actinomycetes</taxon>
        <taxon>Pseudonocardiales</taxon>
        <taxon>Pseudonocardiaceae</taxon>
        <taxon>Pseudonocardia</taxon>
    </lineage>
</organism>
<sequence>MSFFLGIACGVVFVWRLVHAIRSPASADPWASVLFSAGLGLMVLLNRRDVSGWVDAVLGSHSAGIVRNLVIVGAFASMQLFYLRNIARYRPRHRRYGEVAALAVTVAVILVAPLFVDPPFNLQFTSRDIQHPAVLVFFLTASAYLVYACITQIVWSSRDSVPLYRERAWDFLVVAVSLTIGCGIYLMLFSARISYYAQVLFGSSPVSINMWIGGLVLIRISVLSMLLAVFYPAAVADLRRVMHRASQTHAYVRLRSLDSVIRSVYPELVRPASPDGDGRTSPAAPSWLPSWPSRLSCELREQRCSDGYARMYNVFAGYSSDQRPAVAVAVDGLRQMPGDLPERASTGQTRPLMEISGWLRKHRVPQMMSKAPNSNVG</sequence>
<name>A0ABQ0S5D5_9PSEU</name>
<dbReference type="Proteomes" id="UP000320693">
    <property type="component" value="Unassembled WGS sequence"/>
</dbReference>
<evidence type="ECO:0000256" key="1">
    <source>
        <dbReference type="SAM" id="Phobius"/>
    </source>
</evidence>
<accession>A0ABQ0S5D5</accession>
<keyword evidence="1" id="KW-0812">Transmembrane</keyword>
<evidence type="ECO:0000313" key="2">
    <source>
        <dbReference type="EMBL" id="GEC28131.1"/>
    </source>
</evidence>
<feature type="transmembrane region" description="Helical" evidence="1">
    <location>
        <begin position="135"/>
        <end position="156"/>
    </location>
</feature>
<feature type="transmembrane region" description="Helical" evidence="1">
    <location>
        <begin position="208"/>
        <end position="234"/>
    </location>
</feature>
<feature type="transmembrane region" description="Helical" evidence="1">
    <location>
        <begin position="95"/>
        <end position="115"/>
    </location>
</feature>
<proteinExistence type="predicted"/>
<protein>
    <recommendedName>
        <fullName evidence="4">Integral membrane protein</fullName>
    </recommendedName>
</protein>
<feature type="transmembrane region" description="Helical" evidence="1">
    <location>
        <begin position="65"/>
        <end position="83"/>
    </location>
</feature>
<keyword evidence="3" id="KW-1185">Reference proteome</keyword>
<dbReference type="EMBL" id="BJNH01000071">
    <property type="protein sequence ID" value="GEC28131.1"/>
    <property type="molecule type" value="Genomic_DNA"/>
</dbReference>
<evidence type="ECO:0000313" key="3">
    <source>
        <dbReference type="Proteomes" id="UP000320693"/>
    </source>
</evidence>